<accession>A0AAJ0M8X2</accession>
<protein>
    <submittedName>
        <fullName evidence="3">Uncharacterized protein</fullName>
    </submittedName>
</protein>
<proteinExistence type="predicted"/>
<gene>
    <name evidence="3" type="ORF">B0T25DRAFT_560030</name>
</gene>
<sequence length="432" mass="49378">MEPTALFLAIPIVTLVGVTFNAAFPLYYLLRELGTIEDKIMKQMEEIHVMLLVFDECEKLLENKRFNMQRSLGAVLLTCDNRRRDLLMTEKQYKALSAMEESRRTFNSLLYRVVLRWWFRYCLVLHERRQRNVYAAFRESALLLQEMCSGVRTEIRQEELLQASTGISKILGGSVESDYSSDDETATGRLTPDSGYPQTSLPFDQCTGGPGAKAYLLEPKAPATAIQELRQLVKTHFTRNATIVLENPLQLDPSKRFGYHPVRVKMDTGSDENMLSREFVTKLNIATCQIPEAGRPTLVGFDGSEFIPDSTVDLTWYFERQMKQWTGTFYVVNTDLFSMILGSNSLEEEFFPSNFGGALVIGRRRRSKEEKTNDQAIKEEQTREAEEAEELELEELRKRREAARARASSTGSNSEPDLEQGLSEERVPPRSE</sequence>
<evidence type="ECO:0000256" key="2">
    <source>
        <dbReference type="SAM" id="Phobius"/>
    </source>
</evidence>
<name>A0AAJ0M8X2_9PEZI</name>
<dbReference type="EMBL" id="JAUIQD010000008">
    <property type="protein sequence ID" value="KAK3342117.1"/>
    <property type="molecule type" value="Genomic_DNA"/>
</dbReference>
<keyword evidence="2" id="KW-0472">Membrane</keyword>
<dbReference type="AlphaFoldDB" id="A0AAJ0M8X2"/>
<feature type="compositionally biased region" description="Basic and acidic residues" evidence="1">
    <location>
        <begin position="367"/>
        <end position="385"/>
    </location>
</feature>
<feature type="region of interest" description="Disordered" evidence="1">
    <location>
        <begin position="364"/>
        <end position="432"/>
    </location>
</feature>
<feature type="region of interest" description="Disordered" evidence="1">
    <location>
        <begin position="174"/>
        <end position="199"/>
    </location>
</feature>
<organism evidence="3 4">
    <name type="scientific">Lasiosphaeria hispida</name>
    <dbReference type="NCBI Taxonomy" id="260671"/>
    <lineage>
        <taxon>Eukaryota</taxon>
        <taxon>Fungi</taxon>
        <taxon>Dikarya</taxon>
        <taxon>Ascomycota</taxon>
        <taxon>Pezizomycotina</taxon>
        <taxon>Sordariomycetes</taxon>
        <taxon>Sordariomycetidae</taxon>
        <taxon>Sordariales</taxon>
        <taxon>Lasiosphaeriaceae</taxon>
        <taxon>Lasiosphaeria</taxon>
    </lineage>
</organism>
<feature type="transmembrane region" description="Helical" evidence="2">
    <location>
        <begin position="6"/>
        <end position="30"/>
    </location>
</feature>
<feature type="compositionally biased region" description="Basic and acidic residues" evidence="1">
    <location>
        <begin position="423"/>
        <end position="432"/>
    </location>
</feature>
<keyword evidence="4" id="KW-1185">Reference proteome</keyword>
<reference evidence="3" key="1">
    <citation type="journal article" date="2023" name="Mol. Phylogenet. Evol.">
        <title>Genome-scale phylogeny and comparative genomics of the fungal order Sordariales.</title>
        <authorList>
            <person name="Hensen N."/>
            <person name="Bonometti L."/>
            <person name="Westerberg I."/>
            <person name="Brannstrom I.O."/>
            <person name="Guillou S."/>
            <person name="Cros-Aarteil S."/>
            <person name="Calhoun S."/>
            <person name="Haridas S."/>
            <person name="Kuo A."/>
            <person name="Mondo S."/>
            <person name="Pangilinan J."/>
            <person name="Riley R."/>
            <person name="LaButti K."/>
            <person name="Andreopoulos B."/>
            <person name="Lipzen A."/>
            <person name="Chen C."/>
            <person name="Yan M."/>
            <person name="Daum C."/>
            <person name="Ng V."/>
            <person name="Clum A."/>
            <person name="Steindorff A."/>
            <person name="Ohm R.A."/>
            <person name="Martin F."/>
            <person name="Silar P."/>
            <person name="Natvig D.O."/>
            <person name="Lalanne C."/>
            <person name="Gautier V."/>
            <person name="Ament-Velasquez S.L."/>
            <person name="Kruys A."/>
            <person name="Hutchinson M.I."/>
            <person name="Powell A.J."/>
            <person name="Barry K."/>
            <person name="Miller A.N."/>
            <person name="Grigoriev I.V."/>
            <person name="Debuchy R."/>
            <person name="Gladieux P."/>
            <person name="Hiltunen Thoren M."/>
            <person name="Johannesson H."/>
        </authorList>
    </citation>
    <scope>NUCLEOTIDE SEQUENCE</scope>
    <source>
        <strain evidence="3">CBS 955.72</strain>
    </source>
</reference>
<keyword evidence="2" id="KW-1133">Transmembrane helix</keyword>
<dbReference type="SUPFAM" id="SSF50630">
    <property type="entry name" value="Acid proteases"/>
    <property type="match status" value="1"/>
</dbReference>
<dbReference type="Gene3D" id="2.40.70.10">
    <property type="entry name" value="Acid Proteases"/>
    <property type="match status" value="1"/>
</dbReference>
<reference evidence="3" key="2">
    <citation type="submission" date="2023-06" db="EMBL/GenBank/DDBJ databases">
        <authorList>
            <consortium name="Lawrence Berkeley National Laboratory"/>
            <person name="Haridas S."/>
            <person name="Hensen N."/>
            <person name="Bonometti L."/>
            <person name="Westerberg I."/>
            <person name="Brannstrom I.O."/>
            <person name="Guillou S."/>
            <person name="Cros-Aarteil S."/>
            <person name="Calhoun S."/>
            <person name="Kuo A."/>
            <person name="Mondo S."/>
            <person name="Pangilinan J."/>
            <person name="Riley R."/>
            <person name="Labutti K."/>
            <person name="Andreopoulos B."/>
            <person name="Lipzen A."/>
            <person name="Chen C."/>
            <person name="Yanf M."/>
            <person name="Daum C."/>
            <person name="Ng V."/>
            <person name="Clum A."/>
            <person name="Steindorff A."/>
            <person name="Ohm R."/>
            <person name="Martin F."/>
            <person name="Silar P."/>
            <person name="Natvig D."/>
            <person name="Lalanne C."/>
            <person name="Gautier V."/>
            <person name="Ament-Velasquez S.L."/>
            <person name="Kruys A."/>
            <person name="Hutchinson M.I."/>
            <person name="Powell A.J."/>
            <person name="Barry K."/>
            <person name="Miller A.N."/>
            <person name="Grigoriev I.V."/>
            <person name="Debuchy R."/>
            <person name="Gladieux P."/>
            <person name="Thoren M.H."/>
            <person name="Johannesson H."/>
        </authorList>
    </citation>
    <scope>NUCLEOTIDE SEQUENCE</scope>
    <source>
        <strain evidence="3">CBS 955.72</strain>
    </source>
</reference>
<evidence type="ECO:0000313" key="3">
    <source>
        <dbReference type="EMBL" id="KAK3342117.1"/>
    </source>
</evidence>
<keyword evidence="2" id="KW-0812">Transmembrane</keyword>
<feature type="compositionally biased region" description="Basic and acidic residues" evidence="1">
    <location>
        <begin position="394"/>
        <end position="404"/>
    </location>
</feature>
<comment type="caution">
    <text evidence="3">The sequence shown here is derived from an EMBL/GenBank/DDBJ whole genome shotgun (WGS) entry which is preliminary data.</text>
</comment>
<evidence type="ECO:0000313" key="4">
    <source>
        <dbReference type="Proteomes" id="UP001275084"/>
    </source>
</evidence>
<dbReference type="InterPro" id="IPR021109">
    <property type="entry name" value="Peptidase_aspartic_dom_sf"/>
</dbReference>
<dbReference type="Proteomes" id="UP001275084">
    <property type="component" value="Unassembled WGS sequence"/>
</dbReference>
<evidence type="ECO:0000256" key="1">
    <source>
        <dbReference type="SAM" id="MobiDB-lite"/>
    </source>
</evidence>
<dbReference type="CDD" id="cd00303">
    <property type="entry name" value="retropepsin_like"/>
    <property type="match status" value="1"/>
</dbReference>